<feature type="compositionally biased region" description="Acidic residues" evidence="1">
    <location>
        <begin position="67"/>
        <end position="79"/>
    </location>
</feature>
<feature type="compositionally biased region" description="Basic and acidic residues" evidence="1">
    <location>
        <begin position="56"/>
        <end position="65"/>
    </location>
</feature>
<proteinExistence type="predicted"/>
<dbReference type="Pfam" id="PF12639">
    <property type="entry name" value="Colicin-DNase"/>
    <property type="match status" value="1"/>
</dbReference>
<accession>A0AAW6EGK3</accession>
<evidence type="ECO:0000256" key="1">
    <source>
        <dbReference type="SAM" id="MobiDB-lite"/>
    </source>
</evidence>
<reference evidence="2" key="1">
    <citation type="submission" date="2023-01" db="EMBL/GenBank/DDBJ databases">
        <title>Human gut microbiome strain richness.</title>
        <authorList>
            <person name="Chen-Liaw A."/>
        </authorList>
    </citation>
    <scope>NUCLEOTIDE SEQUENCE</scope>
    <source>
        <strain evidence="2">D43st1_D9_D43t1_170807</strain>
    </source>
</reference>
<name>A0AAW6EGK3_9FIRM</name>
<feature type="region of interest" description="Disordered" evidence="1">
    <location>
        <begin position="1"/>
        <end position="173"/>
    </location>
</feature>
<comment type="caution">
    <text evidence="2">The sequence shown here is derived from an EMBL/GenBank/DDBJ whole genome shotgun (WGS) entry which is preliminary data.</text>
</comment>
<dbReference type="RefSeq" id="WP_207732699.1">
    <property type="nucleotide sequence ID" value="NZ_JADMWL010000011.1"/>
</dbReference>
<feature type="compositionally biased region" description="Basic and acidic residues" evidence="1">
    <location>
        <begin position="143"/>
        <end position="156"/>
    </location>
</feature>
<feature type="compositionally biased region" description="Polar residues" evidence="1">
    <location>
        <begin position="278"/>
        <end position="289"/>
    </location>
</feature>
<keyword evidence="2" id="KW-0540">Nuclease</keyword>
<keyword evidence="2" id="KW-0255">Endonuclease</keyword>
<gene>
    <name evidence="2" type="ORF">PNW00_07155</name>
</gene>
<dbReference type="EMBL" id="JAQMLU010000010">
    <property type="protein sequence ID" value="MDB8750222.1"/>
    <property type="molecule type" value="Genomic_DNA"/>
</dbReference>
<feature type="region of interest" description="Disordered" evidence="1">
    <location>
        <begin position="271"/>
        <end position="296"/>
    </location>
</feature>
<feature type="compositionally biased region" description="Acidic residues" evidence="1">
    <location>
        <begin position="110"/>
        <end position="134"/>
    </location>
</feature>
<protein>
    <submittedName>
        <fullName evidence="2">HNH endonuclease</fullName>
    </submittedName>
</protein>
<evidence type="ECO:0000313" key="3">
    <source>
        <dbReference type="Proteomes" id="UP001213042"/>
    </source>
</evidence>
<dbReference type="GO" id="GO:0004519">
    <property type="term" value="F:endonuclease activity"/>
    <property type="evidence" value="ECO:0007669"/>
    <property type="project" value="UniProtKB-KW"/>
</dbReference>
<sequence length="296" mass="33627">MNIEALDKFDRMETSKPKEADKPFFEDSEPPDDMVSPILGGISKYEPENSPYSEIKTSDMPHWSDEPFFEDSEPPEEMDSPILRGNELSDTPFYPDSDMEASDGPQWNDDAIDIESLLDETDETDDPNTADVDDTDKILGCPIDEHGEHWEGERGNSKWFPNLDDIPGNQKTNPEQLTWKEILDKYGIDGITFIDGEPDFSEISKGTVEIDNFTDNRYGKGGNFDQACEKLAQQRGCTKEEVKAWMKENKYTWHERSDCKTMDKVPTEVHGNVRHNGGISQIKNSQNEIADTKEVS</sequence>
<evidence type="ECO:0000313" key="2">
    <source>
        <dbReference type="EMBL" id="MDB8750222.1"/>
    </source>
</evidence>
<organism evidence="2 3">
    <name type="scientific">Ruminococcus bicirculans</name>
    <name type="common">ex Wegman et al. 2014</name>
    <dbReference type="NCBI Taxonomy" id="1160721"/>
    <lineage>
        <taxon>Bacteria</taxon>
        <taxon>Bacillati</taxon>
        <taxon>Bacillota</taxon>
        <taxon>Clostridia</taxon>
        <taxon>Eubacteriales</taxon>
        <taxon>Oscillospiraceae</taxon>
        <taxon>Ruminococcus</taxon>
    </lineage>
</organism>
<dbReference type="AlphaFoldDB" id="A0AAW6EGK3"/>
<dbReference type="Proteomes" id="UP001213042">
    <property type="component" value="Unassembled WGS sequence"/>
</dbReference>
<keyword evidence="2" id="KW-0378">Hydrolase</keyword>
<feature type="compositionally biased region" description="Basic and acidic residues" evidence="1">
    <location>
        <begin position="1"/>
        <end position="25"/>
    </location>
</feature>